<proteinExistence type="predicted"/>
<accession>A0A327NM17</accession>
<keyword evidence="1" id="KW-0472">Membrane</keyword>
<feature type="transmembrane region" description="Helical" evidence="1">
    <location>
        <begin position="45"/>
        <end position="68"/>
    </location>
</feature>
<dbReference type="Proteomes" id="UP000249016">
    <property type="component" value="Unassembled WGS sequence"/>
</dbReference>
<dbReference type="AlphaFoldDB" id="A0A327NM17"/>
<keyword evidence="1" id="KW-0812">Transmembrane</keyword>
<dbReference type="OrthoDB" id="9809206at2"/>
<protein>
    <recommendedName>
        <fullName evidence="4">Cation/H+ exchanger domain-containing protein</fullName>
    </recommendedName>
</protein>
<evidence type="ECO:0008006" key="4">
    <source>
        <dbReference type="Google" id="ProtNLM"/>
    </source>
</evidence>
<keyword evidence="3" id="KW-1185">Reference proteome</keyword>
<evidence type="ECO:0000256" key="1">
    <source>
        <dbReference type="SAM" id="Phobius"/>
    </source>
</evidence>
<organism evidence="2 3">
    <name type="scientific">Spirosoma telluris</name>
    <dbReference type="NCBI Taxonomy" id="2183553"/>
    <lineage>
        <taxon>Bacteria</taxon>
        <taxon>Pseudomonadati</taxon>
        <taxon>Bacteroidota</taxon>
        <taxon>Cytophagia</taxon>
        <taxon>Cytophagales</taxon>
        <taxon>Cytophagaceae</taxon>
        <taxon>Spirosoma</taxon>
    </lineage>
</organism>
<reference evidence="2 3" key="1">
    <citation type="submission" date="2018-06" db="EMBL/GenBank/DDBJ databases">
        <title>Spirosoma sp. HMF3257 Genome sequencing and assembly.</title>
        <authorList>
            <person name="Kang H."/>
            <person name="Cha I."/>
            <person name="Kim H."/>
            <person name="Kang J."/>
            <person name="Joh K."/>
        </authorList>
    </citation>
    <scope>NUCLEOTIDE SEQUENCE [LARGE SCALE GENOMIC DNA]</scope>
    <source>
        <strain evidence="2 3">HMF3257</strain>
    </source>
</reference>
<evidence type="ECO:0000313" key="3">
    <source>
        <dbReference type="Proteomes" id="UP000249016"/>
    </source>
</evidence>
<evidence type="ECO:0000313" key="2">
    <source>
        <dbReference type="EMBL" id="RAI75775.1"/>
    </source>
</evidence>
<comment type="caution">
    <text evidence="2">The sequence shown here is derived from an EMBL/GenBank/DDBJ whole genome shotgun (WGS) entry which is preliminary data.</text>
</comment>
<feature type="transmembrane region" description="Helical" evidence="1">
    <location>
        <begin position="21"/>
        <end position="39"/>
    </location>
</feature>
<name>A0A327NM17_9BACT</name>
<sequence length="89" mass="10097">MVLVMLLLIILAQKIKVAYPVLLVVAGLAISFVPGVPMLNMDPELIFIIFLPSLLYKATYSLTFTLLYQQYSKAKRRATVWNRGTPFCF</sequence>
<gene>
    <name evidence="2" type="ORF">HMF3257_19355</name>
</gene>
<dbReference type="EMBL" id="QLII01000001">
    <property type="protein sequence ID" value="RAI75775.1"/>
    <property type="molecule type" value="Genomic_DNA"/>
</dbReference>
<keyword evidence="1" id="KW-1133">Transmembrane helix</keyword>